<gene>
    <name evidence="2" type="ORF">GUITHDRAFT_136595</name>
</gene>
<reference evidence="3" key="3">
    <citation type="submission" date="2016-03" db="UniProtKB">
        <authorList>
            <consortium name="EnsemblProtists"/>
        </authorList>
    </citation>
    <scope>IDENTIFICATION</scope>
</reference>
<name>L1JK50_GUITC</name>
<evidence type="ECO:0000313" key="3">
    <source>
        <dbReference type="EnsemblProtists" id="EKX48460"/>
    </source>
</evidence>
<keyword evidence="4" id="KW-1185">Reference proteome</keyword>
<feature type="chain" id="PRO_5008771465" evidence="1">
    <location>
        <begin position="27"/>
        <end position="146"/>
    </location>
</feature>
<evidence type="ECO:0000313" key="2">
    <source>
        <dbReference type="EMBL" id="EKX48460.1"/>
    </source>
</evidence>
<accession>L1JK50</accession>
<organism evidence="2">
    <name type="scientific">Guillardia theta (strain CCMP2712)</name>
    <name type="common">Cryptophyte</name>
    <dbReference type="NCBI Taxonomy" id="905079"/>
    <lineage>
        <taxon>Eukaryota</taxon>
        <taxon>Cryptophyceae</taxon>
        <taxon>Pyrenomonadales</taxon>
        <taxon>Geminigeraceae</taxon>
        <taxon>Guillardia</taxon>
    </lineage>
</organism>
<dbReference type="PaxDb" id="55529-EKX48460"/>
<reference evidence="2 4" key="1">
    <citation type="journal article" date="2012" name="Nature">
        <title>Algal genomes reveal evolutionary mosaicism and the fate of nucleomorphs.</title>
        <authorList>
            <consortium name="DOE Joint Genome Institute"/>
            <person name="Curtis B.A."/>
            <person name="Tanifuji G."/>
            <person name="Burki F."/>
            <person name="Gruber A."/>
            <person name="Irimia M."/>
            <person name="Maruyama S."/>
            <person name="Arias M.C."/>
            <person name="Ball S.G."/>
            <person name="Gile G.H."/>
            <person name="Hirakawa Y."/>
            <person name="Hopkins J.F."/>
            <person name="Kuo A."/>
            <person name="Rensing S.A."/>
            <person name="Schmutz J."/>
            <person name="Symeonidi A."/>
            <person name="Elias M."/>
            <person name="Eveleigh R.J."/>
            <person name="Herman E.K."/>
            <person name="Klute M.J."/>
            <person name="Nakayama T."/>
            <person name="Obornik M."/>
            <person name="Reyes-Prieto A."/>
            <person name="Armbrust E.V."/>
            <person name="Aves S.J."/>
            <person name="Beiko R.G."/>
            <person name="Coutinho P."/>
            <person name="Dacks J.B."/>
            <person name="Durnford D.G."/>
            <person name="Fast N.M."/>
            <person name="Green B.R."/>
            <person name="Grisdale C.J."/>
            <person name="Hempel F."/>
            <person name="Henrissat B."/>
            <person name="Hoppner M.P."/>
            <person name="Ishida K."/>
            <person name="Kim E."/>
            <person name="Koreny L."/>
            <person name="Kroth P.G."/>
            <person name="Liu Y."/>
            <person name="Malik S.B."/>
            <person name="Maier U.G."/>
            <person name="McRose D."/>
            <person name="Mock T."/>
            <person name="Neilson J.A."/>
            <person name="Onodera N.T."/>
            <person name="Poole A.M."/>
            <person name="Pritham E.J."/>
            <person name="Richards T.A."/>
            <person name="Rocap G."/>
            <person name="Roy S.W."/>
            <person name="Sarai C."/>
            <person name="Schaack S."/>
            <person name="Shirato S."/>
            <person name="Slamovits C.H."/>
            <person name="Spencer D.F."/>
            <person name="Suzuki S."/>
            <person name="Worden A.Z."/>
            <person name="Zauner S."/>
            <person name="Barry K."/>
            <person name="Bell C."/>
            <person name="Bharti A.K."/>
            <person name="Crow J.A."/>
            <person name="Grimwood J."/>
            <person name="Kramer R."/>
            <person name="Lindquist E."/>
            <person name="Lucas S."/>
            <person name="Salamov A."/>
            <person name="McFadden G.I."/>
            <person name="Lane C.E."/>
            <person name="Keeling P.J."/>
            <person name="Gray M.W."/>
            <person name="Grigoriev I.V."/>
            <person name="Archibald J.M."/>
        </authorList>
    </citation>
    <scope>NUCLEOTIDE SEQUENCE</scope>
    <source>
        <strain evidence="2 4">CCMP2712</strain>
    </source>
</reference>
<dbReference type="OrthoDB" id="420380at2759"/>
<dbReference type="AlphaFoldDB" id="L1JK50"/>
<dbReference type="HOGENOM" id="CLU_1780975_0_0_1"/>
<feature type="signal peptide" evidence="1">
    <location>
        <begin position="1"/>
        <end position="26"/>
    </location>
</feature>
<dbReference type="RefSeq" id="XP_005835440.1">
    <property type="nucleotide sequence ID" value="XM_005835383.1"/>
</dbReference>
<proteinExistence type="predicted"/>
<keyword evidence="1" id="KW-0732">Signal</keyword>
<dbReference type="Proteomes" id="UP000011087">
    <property type="component" value="Unassembled WGS sequence"/>
</dbReference>
<reference evidence="4" key="2">
    <citation type="submission" date="2012-11" db="EMBL/GenBank/DDBJ databases">
        <authorList>
            <person name="Kuo A."/>
            <person name="Curtis B.A."/>
            <person name="Tanifuji G."/>
            <person name="Burki F."/>
            <person name="Gruber A."/>
            <person name="Irimia M."/>
            <person name="Maruyama S."/>
            <person name="Arias M.C."/>
            <person name="Ball S.G."/>
            <person name="Gile G.H."/>
            <person name="Hirakawa Y."/>
            <person name="Hopkins J.F."/>
            <person name="Rensing S.A."/>
            <person name="Schmutz J."/>
            <person name="Symeonidi A."/>
            <person name="Elias M."/>
            <person name="Eveleigh R.J."/>
            <person name="Herman E.K."/>
            <person name="Klute M.J."/>
            <person name="Nakayama T."/>
            <person name="Obornik M."/>
            <person name="Reyes-Prieto A."/>
            <person name="Armbrust E.V."/>
            <person name="Aves S.J."/>
            <person name="Beiko R.G."/>
            <person name="Coutinho P."/>
            <person name="Dacks J.B."/>
            <person name="Durnford D.G."/>
            <person name="Fast N.M."/>
            <person name="Green B.R."/>
            <person name="Grisdale C."/>
            <person name="Hempe F."/>
            <person name="Henrissat B."/>
            <person name="Hoppner M.P."/>
            <person name="Ishida K.-I."/>
            <person name="Kim E."/>
            <person name="Koreny L."/>
            <person name="Kroth P.G."/>
            <person name="Liu Y."/>
            <person name="Malik S.-B."/>
            <person name="Maier U.G."/>
            <person name="McRose D."/>
            <person name="Mock T."/>
            <person name="Neilson J.A."/>
            <person name="Onodera N.T."/>
            <person name="Poole A.M."/>
            <person name="Pritham E.J."/>
            <person name="Richards T.A."/>
            <person name="Rocap G."/>
            <person name="Roy S.W."/>
            <person name="Sarai C."/>
            <person name="Schaack S."/>
            <person name="Shirato S."/>
            <person name="Slamovits C.H."/>
            <person name="Spencer D.F."/>
            <person name="Suzuki S."/>
            <person name="Worden A.Z."/>
            <person name="Zauner S."/>
            <person name="Barry K."/>
            <person name="Bell C."/>
            <person name="Bharti A.K."/>
            <person name="Crow J.A."/>
            <person name="Grimwood J."/>
            <person name="Kramer R."/>
            <person name="Lindquist E."/>
            <person name="Lucas S."/>
            <person name="Salamov A."/>
            <person name="McFadden G.I."/>
            <person name="Lane C.E."/>
            <person name="Keeling P.J."/>
            <person name="Gray M.W."/>
            <person name="Grigoriev I.V."/>
            <person name="Archibald J.M."/>
        </authorList>
    </citation>
    <scope>NUCLEOTIDE SEQUENCE</scope>
    <source>
        <strain evidence="4">CCMP2712</strain>
    </source>
</reference>
<dbReference type="KEGG" id="gtt:GUITHDRAFT_136595"/>
<evidence type="ECO:0000313" key="4">
    <source>
        <dbReference type="Proteomes" id="UP000011087"/>
    </source>
</evidence>
<sequence length="146" mass="15556">MQLAPIPPLSVSPLLLLLLLLPSSQSFVAPTPRALPSFSSSSSGCSPAAARGRTGAVLAPFSIPVRSLDNHIEIDADFPGLRKLHSSPDIFLVDDMLEGGECAEIVEAAKAKGLELSPVAYAGWTEDAAIWSRSRWWGWASGWDSQ</sequence>
<evidence type="ECO:0000256" key="1">
    <source>
        <dbReference type="SAM" id="SignalP"/>
    </source>
</evidence>
<dbReference type="EnsemblProtists" id="EKX48460">
    <property type="protein sequence ID" value="EKX48460"/>
    <property type="gene ID" value="GUITHDRAFT_136595"/>
</dbReference>
<dbReference type="GeneID" id="17305237"/>
<dbReference type="EMBL" id="JH992985">
    <property type="protein sequence ID" value="EKX48460.1"/>
    <property type="molecule type" value="Genomic_DNA"/>
</dbReference>
<protein>
    <submittedName>
        <fullName evidence="2 3">Uncharacterized protein</fullName>
    </submittedName>
</protein>